<accession>A0A6M2E493</accession>
<name>A0A6M2E493_9ACAR</name>
<evidence type="ECO:0000313" key="1">
    <source>
        <dbReference type="EMBL" id="NOV52298.1"/>
    </source>
</evidence>
<protein>
    <submittedName>
        <fullName evidence="1">Putative secreted protein</fullName>
    </submittedName>
</protein>
<dbReference type="AlphaFoldDB" id="A0A6M2E493"/>
<organism evidence="1">
    <name type="scientific">Amblyomma tuberculatum</name>
    <dbReference type="NCBI Taxonomy" id="48802"/>
    <lineage>
        <taxon>Eukaryota</taxon>
        <taxon>Metazoa</taxon>
        <taxon>Ecdysozoa</taxon>
        <taxon>Arthropoda</taxon>
        <taxon>Chelicerata</taxon>
        <taxon>Arachnida</taxon>
        <taxon>Acari</taxon>
        <taxon>Parasitiformes</taxon>
        <taxon>Ixodida</taxon>
        <taxon>Ixodoidea</taxon>
        <taxon>Ixodidae</taxon>
        <taxon>Amblyomminae</taxon>
        <taxon>Amblyomma</taxon>
    </lineage>
</organism>
<proteinExistence type="predicted"/>
<reference evidence="1" key="1">
    <citation type="submission" date="2019-12" db="EMBL/GenBank/DDBJ databases">
        <title>The sialotranscriptome of the gopher-tortoise tick, Amblyomma tuberculatum.</title>
        <authorList>
            <person name="Karim S."/>
            <person name="Andersen J."/>
            <person name="Kumar D."/>
            <person name="Adamson S."/>
            <person name="Ennen J."/>
            <person name="Qualis C.P."/>
            <person name="Ribeiro J.M.C."/>
        </authorList>
    </citation>
    <scope>NUCLEOTIDE SEQUENCE</scope>
    <source>
        <strain evidence="1">Removed</strain>
        <tissue evidence="1">Salivary glands</tissue>
    </source>
</reference>
<dbReference type="EMBL" id="GIDH01000355">
    <property type="protein sequence ID" value="NOV52298.1"/>
    <property type="molecule type" value="Transcribed_RNA"/>
</dbReference>
<sequence length="105" mass="11917">MTLSSEFRLRSVLILLNNLVFVNTSKKFQKHSASGRQTFVSISTSLSIFQCLLFTTAYKTQHLRYLVSLVELLVQSCGLTGIRFVQDYCHLTARLIRPKCSGVQD</sequence>